<dbReference type="EMBL" id="LR746278">
    <property type="protein sequence ID" value="CAA7408864.1"/>
    <property type="molecule type" value="Genomic_DNA"/>
</dbReference>
<dbReference type="OrthoDB" id="1357022at2759"/>
<evidence type="ECO:0000313" key="2">
    <source>
        <dbReference type="EMBL" id="CAA7408864.1"/>
    </source>
</evidence>
<name>A0A7I8LI36_SPIIN</name>
<dbReference type="SUPFAM" id="SSF48371">
    <property type="entry name" value="ARM repeat"/>
    <property type="match status" value="1"/>
</dbReference>
<dbReference type="PANTHER" id="PTHR19851:SF7">
    <property type="entry name" value="F-BOX DOMAIN-CONTAINING PROTEIN"/>
    <property type="match status" value="1"/>
</dbReference>
<protein>
    <recommendedName>
        <fullName evidence="1">NB-ARC domain-containing protein</fullName>
    </recommendedName>
</protein>
<dbReference type="Gene3D" id="1.10.8.430">
    <property type="entry name" value="Helical domain of apoptotic protease-activating factors"/>
    <property type="match status" value="1"/>
</dbReference>
<gene>
    <name evidence="2" type="ORF">SI8410_15019542</name>
</gene>
<accession>A0A7I8LI36</accession>
<dbReference type="InterPro" id="IPR016024">
    <property type="entry name" value="ARM-type_fold"/>
</dbReference>
<dbReference type="GO" id="GO:0043531">
    <property type="term" value="F:ADP binding"/>
    <property type="evidence" value="ECO:0007669"/>
    <property type="project" value="InterPro"/>
</dbReference>
<dbReference type="Pfam" id="PF00931">
    <property type="entry name" value="NB-ARC"/>
    <property type="match status" value="1"/>
</dbReference>
<feature type="domain" description="NB-ARC" evidence="1">
    <location>
        <begin position="172"/>
        <end position="321"/>
    </location>
</feature>
<dbReference type="Gene3D" id="1.25.10.10">
    <property type="entry name" value="Leucine-rich Repeat Variant"/>
    <property type="match status" value="2"/>
</dbReference>
<reference evidence="2" key="1">
    <citation type="submission" date="2020-02" db="EMBL/GenBank/DDBJ databases">
        <authorList>
            <person name="Scholz U."/>
            <person name="Mascher M."/>
            <person name="Fiebig A."/>
        </authorList>
    </citation>
    <scope>NUCLEOTIDE SEQUENCE</scope>
</reference>
<dbReference type="Gene3D" id="3.40.50.300">
    <property type="entry name" value="P-loop containing nucleotide triphosphate hydrolases"/>
    <property type="match status" value="1"/>
</dbReference>
<keyword evidence="3" id="KW-1185">Reference proteome</keyword>
<sequence length="1042" mass="115946">MEALQVVSSATQIISCMVGAVRALKEASTAIDEAPNRVQSLEVFASELENLARHAKQKHGHKLHSSRLEQQIQSLTGLVERLHPNIRKMRRIVSKSKMKNMARIFWYSVAGDPFSRLIDLIHADLNWWLELQTISENVQRAIDSTADSVSLIHRINVEQGYPESSKCFHVRRLLEQEDSRRVILIVGLSGIGKSCLARQVAADPPKAFVDGAVELVFGQWCSRASSHGSKAEYHKRLSKKLCRLLVKLGFMKAREAPTLDLEDVWYMLQAALAGKSILLLLDDVWEQDIVERFTKLHDNRCRYLVTTRNEGVYEITEAEKVEICKDDVMEMSKEILLYHSLLSREELPAVAEALLDRCGHHPLTVAVMGKALRKETSADKWKKAIGNLSTYATCAPGPVSYVNEKEAENTVTIFGSFEFSLQDMPEDSRRLFMILAAISWAEPVPEICLEVLWSALGHETIFPLVVSKLVEGSLLIKTNPEYHVHDMVALYLEGKVNGAVETLLTGSSDEAAAAVAPWLFVFGKDEVKNCAEEKMKVLISLSHEREAVVALESMVQALMASKSISELEASRKSFSSMVGPKFAEFVSSGSPATVAALAKVIRDLFAKEDYYEYAHSLENTEAIDKLLELLRSCSDPATQTSLFHLVAKLAEHGSCRTIGKVLVSVPMDHLAELLSPNAEQWHDSVFGTIMSFIKAGKSEAVQMMLDSGIDRGLIDLLERGSEVAQHHAIAVLKAFYEMGGLRGRFQAGQLNLLPWDARLSLERFVLSDRSTAASPRPQTEEETFDTIVGGDRKQILKAMQDLIPIIEKAGNPRIREMILRSPLVESLADMLRNVSSDQDRMESAFLLTTLACSGGESVLQRLLDHDVVSELVKMMNSQVVDVQDSAYTALHQILFCGEENKVLKQILKPGQMEKLVQSLSGRSFKTKELSMLLILDLVEMGNKPCVERMFALQVVEKLVNLEKSGGVFSGVLVNFLKGLDKCKNLSAAERQVMRQQVVKKVKASIKGHKIESRIIAAVEDYLSDGSWGSSSSSRSCSRRPKR</sequence>
<dbReference type="Proteomes" id="UP000663760">
    <property type="component" value="Chromosome 15"/>
</dbReference>
<evidence type="ECO:0000259" key="1">
    <source>
        <dbReference type="Pfam" id="PF00931"/>
    </source>
</evidence>
<dbReference type="SUPFAM" id="SSF52540">
    <property type="entry name" value="P-loop containing nucleoside triphosphate hydrolases"/>
    <property type="match status" value="1"/>
</dbReference>
<dbReference type="InterPro" id="IPR011989">
    <property type="entry name" value="ARM-like"/>
</dbReference>
<evidence type="ECO:0000313" key="3">
    <source>
        <dbReference type="Proteomes" id="UP000663760"/>
    </source>
</evidence>
<dbReference type="InterPro" id="IPR042197">
    <property type="entry name" value="Apaf_helical"/>
</dbReference>
<dbReference type="PANTHER" id="PTHR19851">
    <property type="entry name" value="OS02G0203500 PROTEIN"/>
    <property type="match status" value="1"/>
</dbReference>
<proteinExistence type="predicted"/>
<dbReference type="InterPro" id="IPR027417">
    <property type="entry name" value="P-loop_NTPase"/>
</dbReference>
<dbReference type="PRINTS" id="PR00364">
    <property type="entry name" value="DISEASERSIST"/>
</dbReference>
<dbReference type="InterPro" id="IPR002182">
    <property type="entry name" value="NB-ARC"/>
</dbReference>
<organism evidence="2 3">
    <name type="scientific">Spirodela intermedia</name>
    <name type="common">Intermediate duckweed</name>
    <dbReference type="NCBI Taxonomy" id="51605"/>
    <lineage>
        <taxon>Eukaryota</taxon>
        <taxon>Viridiplantae</taxon>
        <taxon>Streptophyta</taxon>
        <taxon>Embryophyta</taxon>
        <taxon>Tracheophyta</taxon>
        <taxon>Spermatophyta</taxon>
        <taxon>Magnoliopsida</taxon>
        <taxon>Liliopsida</taxon>
        <taxon>Araceae</taxon>
        <taxon>Lemnoideae</taxon>
        <taxon>Spirodela</taxon>
    </lineage>
</organism>
<dbReference type="AlphaFoldDB" id="A0A7I8LI36"/>